<dbReference type="AlphaFoldDB" id="A0A9W5UR77"/>
<evidence type="ECO:0000313" key="2">
    <source>
        <dbReference type="EMBL" id="GIJ31815.1"/>
    </source>
</evidence>
<feature type="transmembrane region" description="Helical" evidence="1">
    <location>
        <begin position="65"/>
        <end position="85"/>
    </location>
</feature>
<keyword evidence="1" id="KW-1133">Transmembrane helix</keyword>
<accession>A0A9W5UR77</accession>
<dbReference type="Pfam" id="PF06772">
    <property type="entry name" value="LtrA"/>
    <property type="match status" value="1"/>
</dbReference>
<dbReference type="InterPro" id="IPR010640">
    <property type="entry name" value="Low_temperature_requirement_A"/>
</dbReference>
<feature type="transmembrane region" description="Helical" evidence="1">
    <location>
        <begin position="124"/>
        <end position="145"/>
    </location>
</feature>
<feature type="transmembrane region" description="Helical" evidence="1">
    <location>
        <begin position="342"/>
        <end position="359"/>
    </location>
</feature>
<organism evidence="2 3">
    <name type="scientific">Micromonospora sediminimaris</name>
    <dbReference type="NCBI Taxonomy" id="547162"/>
    <lineage>
        <taxon>Bacteria</taxon>
        <taxon>Bacillati</taxon>
        <taxon>Actinomycetota</taxon>
        <taxon>Actinomycetes</taxon>
        <taxon>Micromonosporales</taxon>
        <taxon>Micromonosporaceae</taxon>
        <taxon>Micromonospora</taxon>
    </lineage>
</organism>
<proteinExistence type="predicted"/>
<dbReference type="PANTHER" id="PTHR36840:SF1">
    <property type="entry name" value="BLL5714 PROTEIN"/>
    <property type="match status" value="1"/>
</dbReference>
<keyword evidence="1" id="KW-0472">Membrane</keyword>
<dbReference type="PANTHER" id="PTHR36840">
    <property type="entry name" value="BLL5714 PROTEIN"/>
    <property type="match status" value="1"/>
</dbReference>
<evidence type="ECO:0000313" key="3">
    <source>
        <dbReference type="Proteomes" id="UP000607311"/>
    </source>
</evidence>
<feature type="transmembrane region" description="Helical" evidence="1">
    <location>
        <begin position="270"/>
        <end position="287"/>
    </location>
</feature>
<feature type="transmembrane region" description="Helical" evidence="1">
    <location>
        <begin position="190"/>
        <end position="212"/>
    </location>
</feature>
<feature type="transmembrane region" description="Helical" evidence="1">
    <location>
        <begin position="365"/>
        <end position="381"/>
    </location>
</feature>
<feature type="transmembrane region" description="Helical" evidence="1">
    <location>
        <begin position="307"/>
        <end position="330"/>
    </location>
</feature>
<feature type="transmembrane region" description="Helical" evidence="1">
    <location>
        <begin position="97"/>
        <end position="117"/>
    </location>
</feature>
<evidence type="ECO:0000256" key="1">
    <source>
        <dbReference type="SAM" id="Phobius"/>
    </source>
</evidence>
<reference evidence="2" key="1">
    <citation type="submission" date="2021-01" db="EMBL/GenBank/DDBJ databases">
        <title>Whole genome shotgun sequence of Verrucosispora sediminis NBRC 107745.</title>
        <authorList>
            <person name="Komaki H."/>
            <person name="Tamura T."/>
        </authorList>
    </citation>
    <scope>NUCLEOTIDE SEQUENCE</scope>
    <source>
        <strain evidence="2">NBRC 107745</strain>
    </source>
</reference>
<keyword evidence="1" id="KW-0812">Transmembrane</keyword>
<feature type="transmembrane region" description="Helical" evidence="1">
    <location>
        <begin position="7"/>
        <end position="24"/>
    </location>
</feature>
<sequence length="413" mass="45540">MTRLELFYDVVFVFAFLNVTTLTSENLTGVALFEMFLVLALLWSCWSGFAALGNFVRADQAIMPAIGFGIMASIFVLALTTDVAFFDEPGGLDGPLVFATAYLLTWLIKIVTFWVGVRVLSRRRALLLTLPTTGGAVLILIAAVLPDMFFDGTVALGVRLGLWVVALSFEYAAALMLIRTEWQVRSAGHLAERHGLIVLVALGESVIALGLGAAERTGRPITWWAIYAAGVTLGIIFALWWLYFDTLALAMEQHLHGVRGAERIPLIRDVYTYLHLALIVGIIFFALGIKRMLARLTDPDVLASRDIFGGLELLSLYGGLVLYLLALVAMQWRMFHRLARRPLVAAGLLTVSAPALLSLPTLVDLTLIGVVFVVLALMQIGRDRQVRRRVRSLALEEQVALEDEANVFRGRRL</sequence>
<feature type="transmembrane region" description="Helical" evidence="1">
    <location>
        <begin position="30"/>
        <end position="53"/>
    </location>
</feature>
<comment type="caution">
    <text evidence="2">The sequence shown here is derived from an EMBL/GenBank/DDBJ whole genome shotgun (WGS) entry which is preliminary data.</text>
</comment>
<feature type="transmembrane region" description="Helical" evidence="1">
    <location>
        <begin position="224"/>
        <end position="249"/>
    </location>
</feature>
<dbReference type="Proteomes" id="UP000607311">
    <property type="component" value="Unassembled WGS sequence"/>
</dbReference>
<name>A0A9W5UR77_9ACTN</name>
<gene>
    <name evidence="2" type="ORF">Vse01_09630</name>
</gene>
<dbReference type="EMBL" id="BOPD01000007">
    <property type="protein sequence ID" value="GIJ31815.1"/>
    <property type="molecule type" value="Genomic_DNA"/>
</dbReference>
<protein>
    <submittedName>
        <fullName evidence="2">Low temperature requirement protein A</fullName>
    </submittedName>
</protein>
<feature type="transmembrane region" description="Helical" evidence="1">
    <location>
        <begin position="160"/>
        <end position="178"/>
    </location>
</feature>
<keyword evidence="3" id="KW-1185">Reference proteome</keyword>